<protein>
    <recommendedName>
        <fullName evidence="9">Ammonia transport outward protein 2</fullName>
    </recommendedName>
</protein>
<dbReference type="InterPro" id="IPR000791">
    <property type="entry name" value="Gpr1/Fun34/SatP-like"/>
</dbReference>
<accession>A0A8J5UJP6</accession>
<gene>
    <name evidence="7" type="ORF">J8A68_001698</name>
</gene>
<dbReference type="GO" id="GO:0005886">
    <property type="term" value="C:plasma membrane"/>
    <property type="evidence" value="ECO:0007669"/>
    <property type="project" value="TreeGrafter"/>
</dbReference>
<dbReference type="InterPro" id="IPR047622">
    <property type="entry name" value="GPR1_FUN34_YAAH"/>
</dbReference>
<evidence type="ECO:0000313" key="8">
    <source>
        <dbReference type="Proteomes" id="UP000694255"/>
    </source>
</evidence>
<reference evidence="7 8" key="1">
    <citation type="journal article" date="2021" name="DNA Res.">
        <title>Genome analysis of Candida subhashii reveals its hybrid nature and dual mitochondrial genome conformations.</title>
        <authorList>
            <person name="Mixao V."/>
            <person name="Hegedusova E."/>
            <person name="Saus E."/>
            <person name="Pryszcz L.P."/>
            <person name="Cillingova A."/>
            <person name="Nosek J."/>
            <person name="Gabaldon T."/>
        </authorList>
    </citation>
    <scope>NUCLEOTIDE SEQUENCE [LARGE SCALE GENOMIC DNA]</scope>
    <source>
        <strain evidence="7 8">CBS 10753</strain>
    </source>
</reference>
<evidence type="ECO:0008006" key="9">
    <source>
        <dbReference type="Google" id="ProtNLM"/>
    </source>
</evidence>
<dbReference type="RefSeq" id="XP_049264975.1">
    <property type="nucleotide sequence ID" value="XM_049405376.1"/>
</dbReference>
<dbReference type="AlphaFoldDB" id="A0A8J5UJP6"/>
<comment type="subcellular location">
    <subcellularLocation>
        <location evidence="1">Membrane</location>
        <topology evidence="1">Multi-pass membrane protein</topology>
    </subcellularLocation>
</comment>
<evidence type="ECO:0000256" key="4">
    <source>
        <dbReference type="ARBA" id="ARBA00022989"/>
    </source>
</evidence>
<keyword evidence="4 6" id="KW-1133">Transmembrane helix</keyword>
<comment type="similarity">
    <text evidence="2">Belongs to the acetate uptake transporter (AceTr) (TC 2.A.96) family.</text>
</comment>
<name>A0A8J5UJP6_9ASCO</name>
<feature type="transmembrane region" description="Helical" evidence="6">
    <location>
        <begin position="219"/>
        <end position="236"/>
    </location>
</feature>
<keyword evidence="3 6" id="KW-0812">Transmembrane</keyword>
<dbReference type="InterPro" id="IPR051633">
    <property type="entry name" value="AceTr"/>
</dbReference>
<evidence type="ECO:0000256" key="2">
    <source>
        <dbReference type="ARBA" id="ARBA00005587"/>
    </source>
</evidence>
<evidence type="ECO:0000256" key="1">
    <source>
        <dbReference type="ARBA" id="ARBA00004141"/>
    </source>
</evidence>
<evidence type="ECO:0000313" key="7">
    <source>
        <dbReference type="EMBL" id="KAG7664743.1"/>
    </source>
</evidence>
<dbReference type="GO" id="GO:0015123">
    <property type="term" value="F:acetate transmembrane transporter activity"/>
    <property type="evidence" value="ECO:0007669"/>
    <property type="project" value="TreeGrafter"/>
</dbReference>
<comment type="caution">
    <text evidence="7">The sequence shown here is derived from an EMBL/GenBank/DDBJ whole genome shotgun (WGS) entry which is preliminary data.</text>
</comment>
<dbReference type="Proteomes" id="UP000694255">
    <property type="component" value="Unassembled WGS sequence"/>
</dbReference>
<organism evidence="7 8">
    <name type="scientific">[Candida] subhashii</name>
    <dbReference type="NCBI Taxonomy" id="561895"/>
    <lineage>
        <taxon>Eukaryota</taxon>
        <taxon>Fungi</taxon>
        <taxon>Dikarya</taxon>
        <taxon>Ascomycota</taxon>
        <taxon>Saccharomycotina</taxon>
        <taxon>Pichiomycetes</taxon>
        <taxon>Debaryomycetaceae</taxon>
        <taxon>Spathaspora</taxon>
    </lineage>
</organism>
<dbReference type="GeneID" id="73468499"/>
<feature type="transmembrane region" description="Helical" evidence="6">
    <location>
        <begin position="70"/>
        <end position="87"/>
    </location>
</feature>
<keyword evidence="5 6" id="KW-0472">Membrane</keyword>
<feature type="transmembrane region" description="Helical" evidence="6">
    <location>
        <begin position="188"/>
        <end position="207"/>
    </location>
</feature>
<keyword evidence="8" id="KW-1185">Reference proteome</keyword>
<dbReference type="OrthoDB" id="3648309at2759"/>
<sequence>MSESNKSETSSFIGSNNSHHPVGKVEIAGEGGEFVIINKHKYYRHDLMAAFGGNLQPGAAPYPTVNINPAPLGLCGFALTTFVLSLYNAQAMSIKIPNVVVSLACFYGGAAQFLAGLMEFLSGNTFGFTALTSYGAFWLSFAAIFIESFGIGAAYTGFEEQLPNALGFYLMGWAIFTMLLWLNTFKATVPFSALFFFLFVTFLLLAGGEFSGKTGVSRAGGVFGVITAFIAWWNAYAGVATPQNSYFQVLYIPMPGNQMKP</sequence>
<feature type="transmembrane region" description="Helical" evidence="6">
    <location>
        <begin position="99"/>
        <end position="117"/>
    </location>
</feature>
<feature type="transmembrane region" description="Helical" evidence="6">
    <location>
        <begin position="137"/>
        <end position="158"/>
    </location>
</feature>
<dbReference type="Pfam" id="PF01184">
    <property type="entry name" value="Gpr1_Fun34_YaaH"/>
    <property type="match status" value="1"/>
</dbReference>
<dbReference type="EMBL" id="JAGSYN010000065">
    <property type="protein sequence ID" value="KAG7664743.1"/>
    <property type="molecule type" value="Genomic_DNA"/>
</dbReference>
<evidence type="ECO:0000256" key="6">
    <source>
        <dbReference type="SAM" id="Phobius"/>
    </source>
</evidence>
<dbReference type="NCBIfam" id="NF038013">
    <property type="entry name" value="AceTr_1"/>
    <property type="match status" value="1"/>
</dbReference>
<dbReference type="PANTHER" id="PTHR31123">
    <property type="entry name" value="ACCUMULATION OF DYADS PROTEIN 2-RELATED"/>
    <property type="match status" value="1"/>
</dbReference>
<proteinExistence type="inferred from homology"/>
<feature type="transmembrane region" description="Helical" evidence="6">
    <location>
        <begin position="165"/>
        <end position="182"/>
    </location>
</feature>
<dbReference type="PROSITE" id="PS01114">
    <property type="entry name" value="GPR1_FUN34_YAAH"/>
    <property type="match status" value="1"/>
</dbReference>
<evidence type="ECO:0000256" key="3">
    <source>
        <dbReference type="ARBA" id="ARBA00022692"/>
    </source>
</evidence>
<evidence type="ECO:0000256" key="5">
    <source>
        <dbReference type="ARBA" id="ARBA00023136"/>
    </source>
</evidence>
<dbReference type="PANTHER" id="PTHR31123:SF1">
    <property type="entry name" value="ACCUMULATION OF DYADS PROTEIN 2-RELATED"/>
    <property type="match status" value="1"/>
</dbReference>